<protein>
    <submittedName>
        <fullName evidence="1">Uncharacterized protein</fullName>
    </submittedName>
</protein>
<evidence type="ECO:0000313" key="1">
    <source>
        <dbReference type="EMBL" id="UPK91316.1"/>
    </source>
</evidence>
<organism evidence="1 2">
    <name type="scientific">Fusarium solani subsp. cucurbitae</name>
    <name type="common">Neocosmosporum cucurbitae</name>
    <dbReference type="NCBI Taxonomy" id="2747967"/>
    <lineage>
        <taxon>Eukaryota</taxon>
        <taxon>Fungi</taxon>
        <taxon>Dikarya</taxon>
        <taxon>Ascomycota</taxon>
        <taxon>Pezizomycotina</taxon>
        <taxon>Sordariomycetes</taxon>
        <taxon>Hypocreomycetidae</taxon>
        <taxon>Hypocreales</taxon>
        <taxon>Nectriaceae</taxon>
        <taxon>Fusarium</taxon>
        <taxon>Fusarium solani species complex</taxon>
    </lineage>
</organism>
<keyword evidence="2" id="KW-1185">Reference proteome</keyword>
<sequence length="211" mass="24558">MHFCDQFFNYKKLNDAIRDRKDSDDFIWRYDLTKYKNQAYIMLHEMKHASVMTYKQNKNRRISDLSMHVYEYVEKPDSRDWKRKLVKVDVYQPLYCKVLARTARERIAEEGITMNADNYAQYAPFYGDNGTFGVNTAALPSDVATDNDDDKDYTANDLGDDEVVELANDQDTDTLVPDSDYSEVFQSELRQWAEYVRTSAPKCAGSAVDLI</sequence>
<dbReference type="EMBL" id="CP090031">
    <property type="protein sequence ID" value="UPK91316.1"/>
    <property type="molecule type" value="Genomic_DNA"/>
</dbReference>
<gene>
    <name evidence="1" type="ORF">LCI18_002251</name>
</gene>
<accession>A0ACD3YQU1</accession>
<name>A0ACD3YQU1_FUSSC</name>
<reference evidence="1" key="1">
    <citation type="submission" date="2021-11" db="EMBL/GenBank/DDBJ databases">
        <title>Fusarium solani-melongenae Genome sequencing and assembly.</title>
        <authorList>
            <person name="Xie S."/>
            <person name="Huang L."/>
            <person name="Zhang X."/>
        </authorList>
    </citation>
    <scope>NUCLEOTIDE SEQUENCE</scope>
    <source>
        <strain evidence="1">CRI 24-3</strain>
    </source>
</reference>
<proteinExistence type="predicted"/>
<dbReference type="Proteomes" id="UP000830768">
    <property type="component" value="Chromosome 2"/>
</dbReference>
<evidence type="ECO:0000313" key="2">
    <source>
        <dbReference type="Proteomes" id="UP000830768"/>
    </source>
</evidence>